<dbReference type="PANTHER" id="PTHR34719">
    <property type="entry name" value="NICKEL-RESPONSIVE REGULATOR"/>
    <property type="match status" value="1"/>
</dbReference>
<dbReference type="InterPro" id="IPR045865">
    <property type="entry name" value="ACT-like_dom_sf"/>
</dbReference>
<accession>A0A1V5M8R3</accession>
<protein>
    <submittedName>
        <fullName evidence="2">Putative nickel-responsive regulator</fullName>
    </submittedName>
</protein>
<comment type="caution">
    <text evidence="2">The sequence shown here is derived from an EMBL/GenBank/DDBJ whole genome shotgun (WGS) entry which is preliminary data.</text>
</comment>
<proteinExistence type="predicted"/>
<gene>
    <name evidence="2" type="ORF">BWY73_01467</name>
</gene>
<organism evidence="2">
    <name type="scientific">candidate division TA06 bacterium ADurb.Bin417</name>
    <dbReference type="NCBI Taxonomy" id="1852828"/>
    <lineage>
        <taxon>Bacteria</taxon>
        <taxon>Bacteria division TA06</taxon>
    </lineage>
</organism>
<dbReference type="SUPFAM" id="SSF55021">
    <property type="entry name" value="ACT-like"/>
    <property type="match status" value="1"/>
</dbReference>
<dbReference type="InterPro" id="IPR050192">
    <property type="entry name" value="CopG/NikR_regulator"/>
</dbReference>
<dbReference type="NCBIfam" id="NF003381">
    <property type="entry name" value="PRK04460.1"/>
    <property type="match status" value="1"/>
</dbReference>
<dbReference type="Gene3D" id="3.30.70.1150">
    <property type="entry name" value="ACT-like. Chain A, domain 2"/>
    <property type="match status" value="1"/>
</dbReference>
<dbReference type="Proteomes" id="UP000485484">
    <property type="component" value="Unassembled WGS sequence"/>
</dbReference>
<reference evidence="2" key="1">
    <citation type="submission" date="2017-02" db="EMBL/GenBank/DDBJ databases">
        <title>Delving into the versatile metabolic prowess of the omnipresent phylum Bacteroidetes.</title>
        <authorList>
            <person name="Nobu M.K."/>
            <person name="Mei R."/>
            <person name="Narihiro T."/>
            <person name="Kuroda K."/>
            <person name="Liu W.-T."/>
        </authorList>
    </citation>
    <scope>NUCLEOTIDE SEQUENCE</scope>
    <source>
        <strain evidence="2">ADurb.Bin417</strain>
    </source>
</reference>
<feature type="domain" description="Transcription factor NikR nickel binding C-terminal" evidence="1">
    <location>
        <begin position="1"/>
        <end position="76"/>
    </location>
</feature>
<dbReference type="InterPro" id="IPR027271">
    <property type="entry name" value="Acetolactate_synth/TF_NikR_C"/>
</dbReference>
<dbReference type="InterPro" id="IPR014864">
    <property type="entry name" value="TF_NikR_Ni-bd_C"/>
</dbReference>
<dbReference type="AlphaFoldDB" id="A0A1V5M8R3"/>
<sequence>MGTVTLVYDHHRRELVGELTEIQHGAHRMIISSQHIHLDDDNCLEVVIIRGRAGAVRQLGERLRSVRGVKVGELVMASTGAGLH</sequence>
<dbReference type="PANTHER" id="PTHR34719:SF2">
    <property type="entry name" value="NICKEL-RESPONSIVE REGULATOR"/>
    <property type="match status" value="1"/>
</dbReference>
<dbReference type="Pfam" id="PF08753">
    <property type="entry name" value="NikR_C"/>
    <property type="match status" value="1"/>
</dbReference>
<evidence type="ECO:0000259" key="1">
    <source>
        <dbReference type="Pfam" id="PF08753"/>
    </source>
</evidence>
<dbReference type="GO" id="GO:0006355">
    <property type="term" value="P:regulation of DNA-templated transcription"/>
    <property type="evidence" value="ECO:0007669"/>
    <property type="project" value="TreeGrafter"/>
</dbReference>
<evidence type="ECO:0000313" key="2">
    <source>
        <dbReference type="EMBL" id="OPZ89618.1"/>
    </source>
</evidence>
<dbReference type="EMBL" id="MWAK01000347">
    <property type="protein sequence ID" value="OPZ89618.1"/>
    <property type="molecule type" value="Genomic_DNA"/>
</dbReference>
<dbReference type="GO" id="GO:0003677">
    <property type="term" value="F:DNA binding"/>
    <property type="evidence" value="ECO:0007669"/>
    <property type="project" value="TreeGrafter"/>
</dbReference>
<name>A0A1V5M8R3_UNCT6</name>